<dbReference type="GO" id="GO:0000287">
    <property type="term" value="F:magnesium ion binding"/>
    <property type="evidence" value="ECO:0007669"/>
    <property type="project" value="TreeGrafter"/>
</dbReference>
<dbReference type="SFLD" id="SFLDS00003">
    <property type="entry name" value="Haloacid_Dehalogenase"/>
    <property type="match status" value="1"/>
</dbReference>
<dbReference type="Gene3D" id="3.30.1240.10">
    <property type="match status" value="1"/>
</dbReference>
<dbReference type="RefSeq" id="WP_087158926.1">
    <property type="nucleotide sequence ID" value="NZ_NFKM01000016.1"/>
</dbReference>
<dbReference type="InterPro" id="IPR036412">
    <property type="entry name" value="HAD-like_sf"/>
</dbReference>
<protein>
    <recommendedName>
        <fullName evidence="3">Hydrolase</fullName>
    </recommendedName>
</protein>
<dbReference type="NCBIfam" id="TIGR00099">
    <property type="entry name" value="Cof-subfamily"/>
    <property type="match status" value="1"/>
</dbReference>
<dbReference type="SFLD" id="SFLDG01140">
    <property type="entry name" value="C2.B:_Phosphomannomutase_and_P"/>
    <property type="match status" value="1"/>
</dbReference>
<dbReference type="NCBIfam" id="TIGR01484">
    <property type="entry name" value="HAD-SF-IIB"/>
    <property type="match status" value="1"/>
</dbReference>
<accession>A0A1Y4LUH3</accession>
<keyword evidence="2" id="KW-1185">Reference proteome</keyword>
<evidence type="ECO:0008006" key="3">
    <source>
        <dbReference type="Google" id="ProtNLM"/>
    </source>
</evidence>
<name>A0A1Y4LUH3_9FIRM</name>
<dbReference type="Pfam" id="PF08282">
    <property type="entry name" value="Hydrolase_3"/>
    <property type="match status" value="1"/>
</dbReference>
<gene>
    <name evidence="1" type="ORF">B5F14_07930</name>
</gene>
<dbReference type="PANTHER" id="PTHR10000">
    <property type="entry name" value="PHOSPHOSERINE PHOSPHATASE"/>
    <property type="match status" value="1"/>
</dbReference>
<reference evidence="2" key="1">
    <citation type="submission" date="2017-04" db="EMBL/GenBank/DDBJ databases">
        <title>Function of individual gut microbiota members based on whole genome sequencing of pure cultures obtained from chicken caecum.</title>
        <authorList>
            <person name="Medvecky M."/>
            <person name="Cejkova D."/>
            <person name="Polansky O."/>
            <person name="Karasova D."/>
            <person name="Kubasova T."/>
            <person name="Cizek A."/>
            <person name="Rychlik I."/>
        </authorList>
    </citation>
    <scope>NUCLEOTIDE SEQUENCE [LARGE SCALE GENOMIC DNA]</scope>
    <source>
        <strain evidence="2">An178</strain>
    </source>
</reference>
<dbReference type="InterPro" id="IPR006379">
    <property type="entry name" value="HAD-SF_hydro_IIB"/>
</dbReference>
<dbReference type="Proteomes" id="UP000195447">
    <property type="component" value="Unassembled WGS sequence"/>
</dbReference>
<dbReference type="EMBL" id="NFKM01000016">
    <property type="protein sequence ID" value="OUP58681.1"/>
    <property type="molecule type" value="Genomic_DNA"/>
</dbReference>
<dbReference type="AlphaFoldDB" id="A0A1Y4LUH3"/>
<evidence type="ECO:0000313" key="2">
    <source>
        <dbReference type="Proteomes" id="UP000195447"/>
    </source>
</evidence>
<organism evidence="1 2">
    <name type="scientific">Faecalitalea cylindroides</name>
    <dbReference type="NCBI Taxonomy" id="39483"/>
    <lineage>
        <taxon>Bacteria</taxon>
        <taxon>Bacillati</taxon>
        <taxon>Bacillota</taxon>
        <taxon>Erysipelotrichia</taxon>
        <taxon>Erysipelotrichales</taxon>
        <taxon>Erysipelotrichaceae</taxon>
        <taxon>Faecalitalea</taxon>
    </lineage>
</organism>
<sequence length="278" mass="31658">MIKMLAFDVDGTITAGNNEITPRLRAIFDQLEKKGLKLVLATGRPYEDLYPLKKKNDFFPATVLLNGAMVRDEKDNKIFAHYMSSDLVEAVCKILQQFDVPFVCFTKDKNVVYQSSKQTYGQVLGIYLPDSELEMHGLIDSLVSVEETDFNYEETLKIEALFEDISLVDQAREALKDVTGIDVVSSMNFNLEITPDYINKANALQEYVKYGDINEDEVMVFGDSENDRSMLEAFKHSVLVKNPNNDFKVNTKYIARSCQEDGVAEFLENYFELRGKKA</sequence>
<evidence type="ECO:0000313" key="1">
    <source>
        <dbReference type="EMBL" id="OUP58681.1"/>
    </source>
</evidence>
<dbReference type="SUPFAM" id="SSF56784">
    <property type="entry name" value="HAD-like"/>
    <property type="match status" value="1"/>
</dbReference>
<dbReference type="PANTHER" id="PTHR10000:SF8">
    <property type="entry name" value="HAD SUPERFAMILY HYDROLASE-LIKE, TYPE 3"/>
    <property type="match status" value="1"/>
</dbReference>
<dbReference type="GO" id="GO:0016791">
    <property type="term" value="F:phosphatase activity"/>
    <property type="evidence" value="ECO:0007669"/>
    <property type="project" value="TreeGrafter"/>
</dbReference>
<dbReference type="InterPro" id="IPR000150">
    <property type="entry name" value="Cof"/>
</dbReference>
<proteinExistence type="predicted"/>
<comment type="caution">
    <text evidence="1">The sequence shown here is derived from an EMBL/GenBank/DDBJ whole genome shotgun (WGS) entry which is preliminary data.</text>
</comment>
<dbReference type="Gene3D" id="3.40.50.1000">
    <property type="entry name" value="HAD superfamily/HAD-like"/>
    <property type="match status" value="1"/>
</dbReference>
<dbReference type="InterPro" id="IPR023214">
    <property type="entry name" value="HAD_sf"/>
</dbReference>
<dbReference type="GO" id="GO:0005829">
    <property type="term" value="C:cytosol"/>
    <property type="evidence" value="ECO:0007669"/>
    <property type="project" value="TreeGrafter"/>
</dbReference>